<evidence type="ECO:0000313" key="4">
    <source>
        <dbReference type="Proteomes" id="UP000003963"/>
    </source>
</evidence>
<evidence type="ECO:0000313" key="3">
    <source>
        <dbReference type="EMBL" id="EFL29400.1"/>
    </source>
</evidence>
<dbReference type="EMBL" id="GG657755">
    <property type="protein sequence ID" value="EFL29400.1"/>
    <property type="molecule type" value="Genomic_DNA"/>
</dbReference>
<feature type="coiled-coil region" evidence="1">
    <location>
        <begin position="53"/>
        <end position="87"/>
    </location>
</feature>
<accession>D9WWX2</accession>
<keyword evidence="2" id="KW-0472">Membrane</keyword>
<name>D9WWX2_9ACTN</name>
<keyword evidence="2" id="KW-0812">Transmembrane</keyword>
<evidence type="ECO:0000256" key="1">
    <source>
        <dbReference type="SAM" id="Coils"/>
    </source>
</evidence>
<dbReference type="AlphaFoldDB" id="D9WWX2"/>
<sequence length="117" mass="13414">MADEQPTNGELSRLIGQLDTRFQSRLSELNSRLDKVVSLDVYTIQTTYMEQRVAGLQAEIQRCGDANKTLEDQFEQYQRDVAKQREEERQKRLYQAVVPVLLGLLSVAVAIWAVVSR</sequence>
<organism evidence="3 4">
    <name type="scientific">Streptomyces himastatinicus ATCC 53653</name>
    <dbReference type="NCBI Taxonomy" id="457427"/>
    <lineage>
        <taxon>Bacteria</taxon>
        <taxon>Bacillati</taxon>
        <taxon>Actinomycetota</taxon>
        <taxon>Actinomycetes</taxon>
        <taxon>Kitasatosporales</taxon>
        <taxon>Streptomycetaceae</taxon>
        <taxon>Streptomyces</taxon>
        <taxon>Streptomyces violaceusniger group</taxon>
    </lineage>
</organism>
<proteinExistence type="predicted"/>
<keyword evidence="4" id="KW-1185">Reference proteome</keyword>
<keyword evidence="1" id="KW-0175">Coiled coil</keyword>
<gene>
    <name evidence="3" type="ORF">SSOG_09114</name>
</gene>
<dbReference type="RefSeq" id="WP_009721197.1">
    <property type="nucleotide sequence ID" value="NZ_GG657755.1"/>
</dbReference>
<dbReference type="Proteomes" id="UP000003963">
    <property type="component" value="Unassembled WGS sequence"/>
</dbReference>
<reference evidence="3 4" key="1">
    <citation type="submission" date="2009-02" db="EMBL/GenBank/DDBJ databases">
        <title>Annotation of Streptomyces hygroscopicus strain ATCC 53653.</title>
        <authorList>
            <consortium name="The Broad Institute Genome Sequencing Platform"/>
            <consortium name="Broad Institute Microbial Sequencing Center"/>
            <person name="Fischbach M."/>
            <person name="Godfrey P."/>
            <person name="Ward D."/>
            <person name="Young S."/>
            <person name="Zeng Q."/>
            <person name="Koehrsen M."/>
            <person name="Alvarado L."/>
            <person name="Berlin A.M."/>
            <person name="Bochicchio J."/>
            <person name="Borenstein D."/>
            <person name="Chapman S.B."/>
            <person name="Chen Z."/>
            <person name="Engels R."/>
            <person name="Freedman E."/>
            <person name="Gellesch M."/>
            <person name="Goldberg J."/>
            <person name="Griggs A."/>
            <person name="Gujja S."/>
            <person name="Heilman E.R."/>
            <person name="Heiman D.I."/>
            <person name="Hepburn T.A."/>
            <person name="Howarth C."/>
            <person name="Jen D."/>
            <person name="Larson L."/>
            <person name="Lewis B."/>
            <person name="Mehta T."/>
            <person name="Park D."/>
            <person name="Pearson M."/>
            <person name="Richards J."/>
            <person name="Roberts A."/>
            <person name="Saif S."/>
            <person name="Shea T.D."/>
            <person name="Shenoy N."/>
            <person name="Sisk P."/>
            <person name="Stolte C."/>
            <person name="Sykes S.N."/>
            <person name="Thomson T."/>
            <person name="Walk T."/>
            <person name="White J."/>
            <person name="Yandava C."/>
            <person name="Straight P."/>
            <person name="Clardy J."/>
            <person name="Hung D."/>
            <person name="Kolter R."/>
            <person name="Mekalanos J."/>
            <person name="Walker S."/>
            <person name="Walsh C.T."/>
            <person name="Wieland-Brown L.C."/>
            <person name="Haas B."/>
            <person name="Nusbaum C."/>
            <person name="Birren B."/>
        </authorList>
    </citation>
    <scope>NUCLEOTIDE SEQUENCE [LARGE SCALE GENOMIC DNA]</scope>
    <source>
        <strain evidence="3 4">ATCC 53653</strain>
    </source>
</reference>
<keyword evidence="2" id="KW-1133">Transmembrane helix</keyword>
<dbReference type="OrthoDB" id="4304933at2"/>
<evidence type="ECO:0000256" key="2">
    <source>
        <dbReference type="SAM" id="Phobius"/>
    </source>
</evidence>
<dbReference type="STRING" id="457427.SSOG_09114"/>
<dbReference type="HOGENOM" id="CLU_2083551_0_0_11"/>
<feature type="transmembrane region" description="Helical" evidence="2">
    <location>
        <begin position="93"/>
        <end position="115"/>
    </location>
</feature>
<protein>
    <submittedName>
        <fullName evidence="3">Uncharacterized protein</fullName>
    </submittedName>
</protein>